<evidence type="ECO:0000313" key="4">
    <source>
        <dbReference type="EMBL" id="KAK0744673.1"/>
    </source>
</evidence>
<feature type="domain" description="Carboxylesterase type B" evidence="3">
    <location>
        <begin position="267"/>
        <end position="438"/>
    </location>
</feature>
<dbReference type="EMBL" id="JAUKTV010000002">
    <property type="protein sequence ID" value="KAK0744673.1"/>
    <property type="molecule type" value="Genomic_DNA"/>
</dbReference>
<dbReference type="InterPro" id="IPR029058">
    <property type="entry name" value="AB_hydrolase_fold"/>
</dbReference>
<evidence type="ECO:0000256" key="1">
    <source>
        <dbReference type="ARBA" id="ARBA00010515"/>
    </source>
</evidence>
<dbReference type="GO" id="GO:0006508">
    <property type="term" value="P:proteolysis"/>
    <property type="evidence" value="ECO:0007669"/>
    <property type="project" value="InterPro"/>
</dbReference>
<dbReference type="Pfam" id="PF00135">
    <property type="entry name" value="COesterase"/>
    <property type="match status" value="1"/>
</dbReference>
<dbReference type="GO" id="GO:0004252">
    <property type="term" value="F:serine-type endopeptidase activity"/>
    <property type="evidence" value="ECO:0007669"/>
    <property type="project" value="InterPro"/>
</dbReference>
<keyword evidence="5" id="KW-1185">Reference proteome</keyword>
<dbReference type="InterPro" id="IPR036852">
    <property type="entry name" value="Peptidase_S8/S53_dom_sf"/>
</dbReference>
<dbReference type="Gene3D" id="3.40.50.200">
    <property type="entry name" value="Peptidase S8/S53 domain"/>
    <property type="match status" value="1"/>
</dbReference>
<dbReference type="SUPFAM" id="SSF53474">
    <property type="entry name" value="alpha/beta-Hydrolases"/>
    <property type="match status" value="1"/>
</dbReference>
<evidence type="ECO:0000259" key="3">
    <source>
        <dbReference type="Pfam" id="PF00135"/>
    </source>
</evidence>
<dbReference type="Gene3D" id="3.40.50.1820">
    <property type="entry name" value="alpha/beta hydrolase"/>
    <property type="match status" value="2"/>
</dbReference>
<dbReference type="Proteomes" id="UP001172159">
    <property type="component" value="Unassembled WGS sequence"/>
</dbReference>
<dbReference type="InterPro" id="IPR002018">
    <property type="entry name" value="CarbesteraseB"/>
</dbReference>
<dbReference type="InterPro" id="IPR019819">
    <property type="entry name" value="Carboxylesterase_B_CS"/>
</dbReference>
<accession>A0AA40K3L3</accession>
<comment type="similarity">
    <text evidence="1">Belongs to the 'GDXG' lipolytic enzyme family.</text>
</comment>
<feature type="region of interest" description="Disordered" evidence="2">
    <location>
        <begin position="579"/>
        <end position="616"/>
    </location>
</feature>
<dbReference type="PROSITE" id="PS00941">
    <property type="entry name" value="CARBOXYLESTERASE_B_2"/>
    <property type="match status" value="1"/>
</dbReference>
<sequence>MVDMICRVCPTAKLYLFKLETHLSQGPLADGQTHNQIVARSATQSIDAAVARRDLGDAIERALDIGIFVFCAAGGAGNFSHEEYPYEFDRNRIIRIGAATGDGRPWERSGDSHRLNFIFPGYSVVSRHSPVHIGNTIPTEPLPRKHRVRNSSGSQGVVVNGLGTATPVVSTPVEAARLNSLKDYRNMKSVFQKIGVDREIGKFIEVWEYLEGPTAALGSGGAATCKAWEIVTNLAVRVSTFWVCWAIAIAQGATTGTLKSHKSIKAPVVDLDYAVYQGSYDSKFHTNIFRGIRFAAPPKRWQLPEAPKANRTSIIQATDNPPRCPQSGAAPGPAVVNFTEAVLGNEDCLFLNVFAPANAKKLPVLVWIHGGGYGLGSAAGFDFSHIAQTVNNGFVTVTIQYRLGAFGFLSSADLVNNGGVTNAGLHDQRFALQWVKNNFDDPLPTSYYHDLARRANCLNTTFPSIFSCLQQADTLVLQNASSLTSYSARFNQWAFIPVTDNKLILSPPTKQLVSGKVNGEAVLAGSNSNEGHYFTPQNITTPSSFTSFLSLNYPFLSPAQITSILSHYSPSSNLSLDTPVYESNGLTPPSQQPSQAQPKAGSKQPTTSTQKQHLFFSPPGVGFHGSDMAPLLNDALVGREGTVMDEEFRRGFQGVWGRFITTGDPTLKGRGEGVAAAVEKGVWRAAGEGGRWDLLNLNVTVAADGKRENTWAVVDADGWEGGRGRGVGFGQRLGFVERAQKQRRDGLDGIACLGGKC</sequence>
<reference evidence="4" key="1">
    <citation type="submission" date="2023-06" db="EMBL/GenBank/DDBJ databases">
        <title>Genome-scale phylogeny and comparative genomics of the fungal order Sordariales.</title>
        <authorList>
            <consortium name="Lawrence Berkeley National Laboratory"/>
            <person name="Hensen N."/>
            <person name="Bonometti L."/>
            <person name="Westerberg I."/>
            <person name="Brannstrom I.O."/>
            <person name="Guillou S."/>
            <person name="Cros-Aarteil S."/>
            <person name="Calhoun S."/>
            <person name="Haridas S."/>
            <person name="Kuo A."/>
            <person name="Mondo S."/>
            <person name="Pangilinan J."/>
            <person name="Riley R."/>
            <person name="Labutti K."/>
            <person name="Andreopoulos B."/>
            <person name="Lipzen A."/>
            <person name="Chen C."/>
            <person name="Yanf M."/>
            <person name="Daum C."/>
            <person name="Ng V."/>
            <person name="Clum A."/>
            <person name="Steindorff A."/>
            <person name="Ohm R."/>
            <person name="Martin F."/>
            <person name="Silar P."/>
            <person name="Natvig D."/>
            <person name="Lalanne C."/>
            <person name="Gautier V."/>
            <person name="Ament-Velasquez S.L."/>
            <person name="Kruys A."/>
            <person name="Hutchinson M.I."/>
            <person name="Powell A.J."/>
            <person name="Barry K."/>
            <person name="Miller A.N."/>
            <person name="Grigoriev I.V."/>
            <person name="Debuchy R."/>
            <person name="Gladieux P."/>
            <person name="Thoren M.H."/>
            <person name="Johannesson H."/>
        </authorList>
    </citation>
    <scope>NUCLEOTIDE SEQUENCE</scope>
    <source>
        <strain evidence="4">CBS 540.89</strain>
    </source>
</reference>
<comment type="caution">
    <text evidence="4">The sequence shown here is derived from an EMBL/GenBank/DDBJ whole genome shotgun (WGS) entry which is preliminary data.</text>
</comment>
<dbReference type="PANTHER" id="PTHR11559">
    <property type="entry name" value="CARBOXYLESTERASE"/>
    <property type="match status" value="1"/>
</dbReference>
<dbReference type="InterPro" id="IPR002168">
    <property type="entry name" value="Lipase_GDXG_HIS_AS"/>
</dbReference>
<organism evidence="4 5">
    <name type="scientific">Apiosordaria backusii</name>
    <dbReference type="NCBI Taxonomy" id="314023"/>
    <lineage>
        <taxon>Eukaryota</taxon>
        <taxon>Fungi</taxon>
        <taxon>Dikarya</taxon>
        <taxon>Ascomycota</taxon>
        <taxon>Pezizomycotina</taxon>
        <taxon>Sordariomycetes</taxon>
        <taxon>Sordariomycetidae</taxon>
        <taxon>Sordariales</taxon>
        <taxon>Lasiosphaeriaceae</taxon>
        <taxon>Apiosordaria</taxon>
    </lineage>
</organism>
<evidence type="ECO:0000256" key="2">
    <source>
        <dbReference type="SAM" id="MobiDB-lite"/>
    </source>
</evidence>
<dbReference type="InterPro" id="IPR050309">
    <property type="entry name" value="Type-B_Carboxylest/Lipase"/>
</dbReference>
<keyword evidence="4" id="KW-0378">Hydrolase</keyword>
<proteinExistence type="inferred from homology"/>
<feature type="compositionally biased region" description="Polar residues" evidence="2">
    <location>
        <begin position="603"/>
        <end position="612"/>
    </location>
</feature>
<dbReference type="AlphaFoldDB" id="A0AA40K3L3"/>
<evidence type="ECO:0000313" key="5">
    <source>
        <dbReference type="Proteomes" id="UP001172159"/>
    </source>
</evidence>
<feature type="compositionally biased region" description="Low complexity" evidence="2">
    <location>
        <begin position="588"/>
        <end position="598"/>
    </location>
</feature>
<name>A0AA40K3L3_9PEZI</name>
<dbReference type="PROSITE" id="PS01173">
    <property type="entry name" value="LIPASE_GDXG_HIS"/>
    <property type="match status" value="1"/>
</dbReference>
<protein>
    <submittedName>
        <fullName evidence="4">Alpha/Beta hydrolase protein</fullName>
    </submittedName>
</protein>
<gene>
    <name evidence="4" type="ORF">B0T21DRAFT_407756</name>
</gene>
<dbReference type="SUPFAM" id="SSF52743">
    <property type="entry name" value="Subtilisin-like"/>
    <property type="match status" value="1"/>
</dbReference>